<dbReference type="PANTHER" id="PTHR46896">
    <property type="entry name" value="SENTRIN-SPECIFIC PROTEASE"/>
    <property type="match status" value="1"/>
</dbReference>
<evidence type="ECO:0000256" key="5">
    <source>
        <dbReference type="ARBA" id="ARBA00022801"/>
    </source>
</evidence>
<gene>
    <name evidence="8" type="ORF">WOLCODRAFT_136474</name>
</gene>
<dbReference type="GO" id="GO:0005737">
    <property type="term" value="C:cytoplasm"/>
    <property type="evidence" value="ECO:0007669"/>
    <property type="project" value="TreeGrafter"/>
</dbReference>
<comment type="similarity">
    <text evidence="1">Belongs to the peptidase C48 family.</text>
</comment>
<dbReference type="PANTHER" id="PTHR46896:SF3">
    <property type="entry name" value="FI06413P-RELATED"/>
    <property type="match status" value="1"/>
</dbReference>
<evidence type="ECO:0000256" key="2">
    <source>
        <dbReference type="ARBA" id="ARBA00022553"/>
    </source>
</evidence>
<evidence type="ECO:0000313" key="9">
    <source>
        <dbReference type="Proteomes" id="UP000218811"/>
    </source>
</evidence>
<name>A0A2H3JSV1_WOLCO</name>
<dbReference type="PROSITE" id="PS50600">
    <property type="entry name" value="ULP_PROTEASE"/>
    <property type="match status" value="1"/>
</dbReference>
<feature type="compositionally biased region" description="Polar residues" evidence="6">
    <location>
        <begin position="462"/>
        <end position="477"/>
    </location>
</feature>
<dbReference type="InterPro" id="IPR038765">
    <property type="entry name" value="Papain-like_cys_pep_sf"/>
</dbReference>
<keyword evidence="4" id="KW-0833">Ubl conjugation pathway</keyword>
<dbReference type="OrthoDB" id="442460at2759"/>
<dbReference type="Gene3D" id="1.10.418.20">
    <property type="match status" value="1"/>
</dbReference>
<feature type="compositionally biased region" description="Basic and acidic residues" evidence="6">
    <location>
        <begin position="69"/>
        <end position="83"/>
    </location>
</feature>
<evidence type="ECO:0000256" key="3">
    <source>
        <dbReference type="ARBA" id="ARBA00022670"/>
    </source>
</evidence>
<dbReference type="InterPro" id="IPR051947">
    <property type="entry name" value="Sentrin-specific_protease"/>
</dbReference>
<feature type="compositionally biased region" description="Polar residues" evidence="6">
    <location>
        <begin position="32"/>
        <end position="41"/>
    </location>
</feature>
<feature type="region of interest" description="Disordered" evidence="6">
    <location>
        <begin position="449"/>
        <end position="494"/>
    </location>
</feature>
<evidence type="ECO:0000256" key="1">
    <source>
        <dbReference type="ARBA" id="ARBA00005234"/>
    </source>
</evidence>
<feature type="region of interest" description="Disordered" evidence="6">
    <location>
        <begin position="1"/>
        <end position="197"/>
    </location>
</feature>
<feature type="compositionally biased region" description="Low complexity" evidence="6">
    <location>
        <begin position="241"/>
        <end position="255"/>
    </location>
</feature>
<feature type="region of interest" description="Disordered" evidence="6">
    <location>
        <begin position="922"/>
        <end position="986"/>
    </location>
</feature>
<dbReference type="InterPro" id="IPR003653">
    <property type="entry name" value="Peptidase_C48_C"/>
</dbReference>
<proteinExistence type="inferred from homology"/>
<keyword evidence="2" id="KW-0597">Phosphoprotein</keyword>
<dbReference type="GO" id="GO:0070139">
    <property type="term" value="F:SUMO-specific endopeptidase activity"/>
    <property type="evidence" value="ECO:0007669"/>
    <property type="project" value="TreeGrafter"/>
</dbReference>
<keyword evidence="3" id="KW-0645">Protease</keyword>
<sequence length="986" mass="110714">MSYAGRPTKRLKLDQQQNHAASVRTLHEDSQYFGSISSSNFRKPPPLLSTSSRAPIDLTGGNDEDVDEPYPRKTEYSRSREQSDSPDPIDCFADMRESHPFDDPKVPVYRRHAPAEDQPAIKRLAERVKPKSHLFPRTTEPTTVSDDGDNSDPIEESSPPPPSRPAFREGTAPPQDNVKQKINMFEQKQKPPETVPKMREIDLTAKSISLKKNSMKRRDGKEVLNASVQFDSFATKPSGFSASATNKKTSAATRKPPSSDAIALPLDAYSLGCRVYEAVEDDDTRPRFWLVCDTKSLSIRERSLGDDPSKGKSVHVLQLDRDIESFTRTLSPFKNDCPVILRLKPYQTAARTRGQGQFPDYKPGSKGLDGFITFRFDRQHANWVNGAPYENLVARLEQNKITPKETVDSHGAKALWEQTLQAQEMKQYEATRKKVHTPRKLELEFQVNESPSHDAISEHSGTRQTPQPAHQGISTGVQRETRTTRQSERLNIRSPTPEADELILVYPSTGAGAININNSDLKRLQPSSYLNDTLIEFGLKLWLADLKETNPSLAEQVHIFSSFFYKKLNVKNKEEAYKSVRKWTTKFDLFQKKYIIVPINEHFHWYLAIICNPGRILQPQPASILATPKPLTRKRMRESNAAHDSEPDEEVFAFAHPTSREEEIVPDSREQSCCPSVISEAEKEVQELLGPMQSATTEESDSEDLDLQYPDSSPPGSPMDVDETGPQAEDPSIPSVEEVVASSRATSVSVSRPGTDVMADVPASSFYGASSEPRSAKGKEKAVDIDAEVQDDAMEGTTTNEESTDSTYIFTFDSLGARHPQAVKILTRYLQLEAKDKKDLDDTGQVTGKAALVPSQPNYCDCGVYVLHFVRTFLRSPETYQQLIVSQKGKDYDREQRRHDWKDDEVEGLRQELTERIQELSQDWKRERASKEEQLKKDEAEDSSKSGATAAAIPVEDSDSDVIIEETVVTSRPSRSKLKPRSAAKR</sequence>
<feature type="region of interest" description="Disordered" evidence="6">
    <location>
        <begin position="691"/>
        <end position="739"/>
    </location>
</feature>
<dbReference type="GO" id="GO:0016926">
    <property type="term" value="P:protein desumoylation"/>
    <property type="evidence" value="ECO:0007669"/>
    <property type="project" value="TreeGrafter"/>
</dbReference>
<evidence type="ECO:0000256" key="6">
    <source>
        <dbReference type="SAM" id="MobiDB-lite"/>
    </source>
</evidence>
<feature type="compositionally biased region" description="Acidic residues" evidence="6">
    <location>
        <begin position="146"/>
        <end position="155"/>
    </location>
</feature>
<evidence type="ECO:0000313" key="8">
    <source>
        <dbReference type="EMBL" id="PCH39744.1"/>
    </source>
</evidence>
<feature type="compositionally biased region" description="Basic and acidic residues" evidence="6">
    <location>
        <begin position="93"/>
        <end position="105"/>
    </location>
</feature>
<dbReference type="AlphaFoldDB" id="A0A2H3JSV1"/>
<feature type="domain" description="Ubiquitin-like protease family profile" evidence="7">
    <location>
        <begin position="514"/>
        <end position="873"/>
    </location>
</feature>
<protein>
    <recommendedName>
        <fullName evidence="7">Ubiquitin-like protease family profile domain-containing protein</fullName>
    </recommendedName>
</protein>
<accession>A0A2H3JSV1</accession>
<keyword evidence="5" id="KW-0378">Hydrolase</keyword>
<dbReference type="GO" id="GO:0006508">
    <property type="term" value="P:proteolysis"/>
    <property type="evidence" value="ECO:0007669"/>
    <property type="project" value="UniProtKB-KW"/>
</dbReference>
<dbReference type="Gene3D" id="3.40.395.10">
    <property type="entry name" value="Adenoviral Proteinase, Chain A"/>
    <property type="match status" value="1"/>
</dbReference>
<organism evidence="8 9">
    <name type="scientific">Wolfiporia cocos (strain MD-104)</name>
    <name type="common">Brown rot fungus</name>
    <dbReference type="NCBI Taxonomy" id="742152"/>
    <lineage>
        <taxon>Eukaryota</taxon>
        <taxon>Fungi</taxon>
        <taxon>Dikarya</taxon>
        <taxon>Basidiomycota</taxon>
        <taxon>Agaricomycotina</taxon>
        <taxon>Agaricomycetes</taxon>
        <taxon>Polyporales</taxon>
        <taxon>Phaeolaceae</taxon>
        <taxon>Wolfiporia</taxon>
    </lineage>
</organism>
<dbReference type="EMBL" id="KB468053">
    <property type="protein sequence ID" value="PCH39744.1"/>
    <property type="molecule type" value="Genomic_DNA"/>
</dbReference>
<feature type="region of interest" description="Disordered" evidence="6">
    <location>
        <begin position="629"/>
        <end position="654"/>
    </location>
</feature>
<evidence type="ECO:0000259" key="7">
    <source>
        <dbReference type="PROSITE" id="PS50600"/>
    </source>
</evidence>
<dbReference type="Pfam" id="PF02902">
    <property type="entry name" value="Peptidase_C48"/>
    <property type="match status" value="2"/>
</dbReference>
<dbReference type="OMA" id="AFVEAFM"/>
<feature type="compositionally biased region" description="Basic and acidic residues" evidence="6">
    <location>
        <begin position="479"/>
        <end position="491"/>
    </location>
</feature>
<feature type="region of interest" description="Disordered" evidence="6">
    <location>
        <begin position="235"/>
        <end position="257"/>
    </location>
</feature>
<feature type="compositionally biased region" description="Basic and acidic residues" evidence="6">
    <location>
        <begin position="187"/>
        <end position="197"/>
    </location>
</feature>
<evidence type="ECO:0000256" key="4">
    <source>
        <dbReference type="ARBA" id="ARBA00022786"/>
    </source>
</evidence>
<dbReference type="STRING" id="742152.A0A2H3JSV1"/>
<feature type="compositionally biased region" description="Basic and acidic residues" evidence="6">
    <location>
        <begin position="113"/>
        <end position="129"/>
    </location>
</feature>
<dbReference type="Proteomes" id="UP000218811">
    <property type="component" value="Unassembled WGS sequence"/>
</dbReference>
<keyword evidence="9" id="KW-1185">Reference proteome</keyword>
<reference evidence="8 9" key="1">
    <citation type="journal article" date="2012" name="Science">
        <title>The Paleozoic origin of enzymatic lignin decomposition reconstructed from 31 fungal genomes.</title>
        <authorList>
            <person name="Floudas D."/>
            <person name="Binder M."/>
            <person name="Riley R."/>
            <person name="Barry K."/>
            <person name="Blanchette R.A."/>
            <person name="Henrissat B."/>
            <person name="Martinez A.T."/>
            <person name="Otillar R."/>
            <person name="Spatafora J.W."/>
            <person name="Yadav J.S."/>
            <person name="Aerts A."/>
            <person name="Benoit I."/>
            <person name="Boyd A."/>
            <person name="Carlson A."/>
            <person name="Copeland A."/>
            <person name="Coutinho P.M."/>
            <person name="de Vries R.P."/>
            <person name="Ferreira P."/>
            <person name="Findley K."/>
            <person name="Foster B."/>
            <person name="Gaskell J."/>
            <person name="Glotzer D."/>
            <person name="Gorecki P."/>
            <person name="Heitman J."/>
            <person name="Hesse C."/>
            <person name="Hori C."/>
            <person name="Igarashi K."/>
            <person name="Jurgens J.A."/>
            <person name="Kallen N."/>
            <person name="Kersten P."/>
            <person name="Kohler A."/>
            <person name="Kuees U."/>
            <person name="Kumar T.K.A."/>
            <person name="Kuo A."/>
            <person name="LaButti K."/>
            <person name="Larrondo L.F."/>
            <person name="Lindquist E."/>
            <person name="Ling A."/>
            <person name="Lombard V."/>
            <person name="Lucas S."/>
            <person name="Lundell T."/>
            <person name="Martin R."/>
            <person name="McLaughlin D.J."/>
            <person name="Morgenstern I."/>
            <person name="Morin E."/>
            <person name="Murat C."/>
            <person name="Nagy L.G."/>
            <person name="Nolan M."/>
            <person name="Ohm R.A."/>
            <person name="Patyshakuliyeva A."/>
            <person name="Rokas A."/>
            <person name="Ruiz-Duenas F.J."/>
            <person name="Sabat G."/>
            <person name="Salamov A."/>
            <person name="Samejima M."/>
            <person name="Schmutz J."/>
            <person name="Slot J.C."/>
            <person name="St John F."/>
            <person name="Stenlid J."/>
            <person name="Sun H."/>
            <person name="Sun S."/>
            <person name="Syed K."/>
            <person name="Tsang A."/>
            <person name="Wiebenga A."/>
            <person name="Young D."/>
            <person name="Pisabarro A."/>
            <person name="Eastwood D.C."/>
            <person name="Martin F."/>
            <person name="Cullen D."/>
            <person name="Grigoriev I.V."/>
            <person name="Hibbett D.S."/>
        </authorList>
    </citation>
    <scope>NUCLEOTIDE SEQUENCE [LARGE SCALE GENOMIC DNA]</scope>
    <source>
        <strain evidence="8 9">MD-104</strain>
    </source>
</reference>
<dbReference type="GO" id="GO:0005634">
    <property type="term" value="C:nucleus"/>
    <property type="evidence" value="ECO:0007669"/>
    <property type="project" value="TreeGrafter"/>
</dbReference>
<feature type="compositionally biased region" description="Basic and acidic residues" evidence="6">
    <location>
        <begin position="922"/>
        <end position="944"/>
    </location>
</feature>
<dbReference type="SUPFAM" id="SSF54001">
    <property type="entry name" value="Cysteine proteinases"/>
    <property type="match status" value="1"/>
</dbReference>
<feature type="compositionally biased region" description="Basic and acidic residues" evidence="6">
    <location>
        <begin position="451"/>
        <end position="461"/>
    </location>
</feature>
<feature type="compositionally biased region" description="Basic residues" evidence="6">
    <location>
        <begin position="974"/>
        <end position="986"/>
    </location>
</feature>